<dbReference type="InterPro" id="IPR036908">
    <property type="entry name" value="RlpA-like_sf"/>
</dbReference>
<dbReference type="PROSITE" id="PS51257">
    <property type="entry name" value="PROKAR_LIPOPROTEIN"/>
    <property type="match status" value="1"/>
</dbReference>
<evidence type="ECO:0000256" key="5">
    <source>
        <dbReference type="RuleBase" id="RU003495"/>
    </source>
</evidence>
<keyword evidence="4" id="KW-0564">Palmitate</keyword>
<comment type="function">
    <text evidence="4">Lytic transglycosylase with a strong preference for naked glycan strands that lack stem peptides.</text>
</comment>
<evidence type="ECO:0000259" key="7">
    <source>
        <dbReference type="PROSITE" id="PS51724"/>
    </source>
</evidence>
<sequence length="292" mass="31523">MKPQFALYIIVLVLAGCAGQPLRSVPETPARPTGAATKPGQPMASENAAKSVKPGGYYLDDGPGDNPPPDLDAIPDAVPKAEPLRKTANKPYMALGREYTPLATGKDYKEEGLASWYGRRFNGKRTASGETYNMYAMTAAHPTLPLPSYARVTSLATGKSVVVRINDRGPFHKGRIIDLSYTAAHKLGIVQGGSGRVEVESITPGDIAQDHEAGSDTGTYLQLGSFTSRAHAEKLLARAATQLDIRSNELVILNHDERYRVALGPYTDPDSANQAAREVQQRMNLKPVRVVR</sequence>
<evidence type="ECO:0000256" key="4">
    <source>
        <dbReference type="HAMAP-Rule" id="MF_02071"/>
    </source>
</evidence>
<keyword evidence="9" id="KW-1185">Reference proteome</keyword>
<evidence type="ECO:0000256" key="1">
    <source>
        <dbReference type="ARBA" id="ARBA00022729"/>
    </source>
</evidence>
<dbReference type="InterPro" id="IPR012997">
    <property type="entry name" value="RplA"/>
</dbReference>
<gene>
    <name evidence="4" type="primary">rlpA</name>
    <name evidence="8" type="ORF">SFMTTN_1511</name>
</gene>
<dbReference type="PROSITE" id="PS51724">
    <property type="entry name" value="SPOR"/>
    <property type="match status" value="1"/>
</dbReference>
<dbReference type="RefSeq" id="WP_124704507.1">
    <property type="nucleotide sequence ID" value="NZ_BGOW01000014.1"/>
</dbReference>
<proteinExistence type="inferred from homology"/>
<organism evidence="8 9">
    <name type="scientific">Sulfuriferula multivorans</name>
    <dbReference type="NCBI Taxonomy" id="1559896"/>
    <lineage>
        <taxon>Bacteria</taxon>
        <taxon>Pseudomonadati</taxon>
        <taxon>Pseudomonadota</taxon>
        <taxon>Betaproteobacteria</taxon>
        <taxon>Nitrosomonadales</taxon>
        <taxon>Sulfuricellaceae</taxon>
        <taxon>Sulfuriferula</taxon>
    </lineage>
</organism>
<dbReference type="Pfam" id="PF05036">
    <property type="entry name" value="SPOR"/>
    <property type="match status" value="1"/>
</dbReference>
<comment type="subcellular location">
    <subcellularLocation>
        <location evidence="4">Cell membrane</location>
        <topology evidence="4">Lipid-anchor</topology>
    </subcellularLocation>
</comment>
<keyword evidence="4" id="KW-1003">Cell membrane</keyword>
<keyword evidence="4 8" id="KW-0449">Lipoprotein</keyword>
<dbReference type="GO" id="GO:0000270">
    <property type="term" value="P:peptidoglycan metabolic process"/>
    <property type="evidence" value="ECO:0007669"/>
    <property type="project" value="UniProtKB-UniRule"/>
</dbReference>
<feature type="region of interest" description="Disordered" evidence="6">
    <location>
        <begin position="21"/>
        <end position="54"/>
    </location>
</feature>
<dbReference type="OrthoDB" id="9779128at2"/>
<dbReference type="AlphaFoldDB" id="A0A401JDR6"/>
<accession>A0A401JDR6</accession>
<evidence type="ECO:0000313" key="8">
    <source>
        <dbReference type="EMBL" id="GBL45700.1"/>
    </source>
</evidence>
<keyword evidence="4" id="KW-0472">Membrane</keyword>
<dbReference type="Proteomes" id="UP000286806">
    <property type="component" value="Unassembled WGS sequence"/>
</dbReference>
<dbReference type="NCBIfam" id="TIGR00413">
    <property type="entry name" value="rlpA"/>
    <property type="match status" value="1"/>
</dbReference>
<reference evidence="8 9" key="1">
    <citation type="journal article" date="2019" name="Front. Microbiol.">
        <title>Genomes of Neutrophilic Sulfur-Oxidizing Chemolithoautotrophs Representing 9 Proteobacterial Species From 8 Genera.</title>
        <authorList>
            <person name="Watanabe T."/>
            <person name="Kojima H."/>
            <person name="Umezawa K."/>
            <person name="Hori C."/>
            <person name="Takasuka T.E."/>
            <person name="Kato Y."/>
            <person name="Fukui M."/>
        </authorList>
    </citation>
    <scope>NUCLEOTIDE SEQUENCE [LARGE SCALE GENOMIC DNA]</scope>
    <source>
        <strain evidence="8 9">TTN</strain>
    </source>
</reference>
<keyword evidence="3 4" id="KW-0961">Cell wall biogenesis/degradation</keyword>
<dbReference type="FunFam" id="2.40.40.10:FF:000003">
    <property type="entry name" value="Endolytic peptidoglycan transglycosylase RlpA"/>
    <property type="match status" value="1"/>
</dbReference>
<protein>
    <recommendedName>
        <fullName evidence="4">Endolytic peptidoglycan transglycosylase RlpA</fullName>
        <ecNumber evidence="4">4.2.2.-</ecNumber>
    </recommendedName>
</protein>
<dbReference type="PANTHER" id="PTHR34183">
    <property type="entry name" value="ENDOLYTIC PEPTIDOGLYCAN TRANSGLYCOSYLASE RLPA"/>
    <property type="match status" value="1"/>
</dbReference>
<dbReference type="CDD" id="cd22268">
    <property type="entry name" value="DPBB_RlpA-like"/>
    <property type="match status" value="1"/>
</dbReference>
<dbReference type="EC" id="4.2.2.-" evidence="4"/>
<comment type="similarity">
    <text evidence="4 5">Belongs to the RlpA family.</text>
</comment>
<dbReference type="HAMAP" id="MF_02071">
    <property type="entry name" value="RlpA"/>
    <property type="match status" value="1"/>
</dbReference>
<dbReference type="GO" id="GO:0008932">
    <property type="term" value="F:lytic endotransglycosylase activity"/>
    <property type="evidence" value="ECO:0007669"/>
    <property type="project" value="UniProtKB-UniRule"/>
</dbReference>
<dbReference type="SUPFAM" id="SSF50685">
    <property type="entry name" value="Barwin-like endoglucanases"/>
    <property type="match status" value="1"/>
</dbReference>
<dbReference type="GO" id="GO:0005886">
    <property type="term" value="C:plasma membrane"/>
    <property type="evidence" value="ECO:0007669"/>
    <property type="project" value="UniProtKB-SubCell"/>
</dbReference>
<evidence type="ECO:0000256" key="3">
    <source>
        <dbReference type="ARBA" id="ARBA00023316"/>
    </source>
</evidence>
<dbReference type="GO" id="GO:0042834">
    <property type="term" value="F:peptidoglycan binding"/>
    <property type="evidence" value="ECO:0007669"/>
    <property type="project" value="InterPro"/>
</dbReference>
<dbReference type="Gene3D" id="3.30.70.1070">
    <property type="entry name" value="Sporulation related repeat"/>
    <property type="match status" value="1"/>
</dbReference>
<evidence type="ECO:0000313" key="9">
    <source>
        <dbReference type="Proteomes" id="UP000286806"/>
    </source>
</evidence>
<dbReference type="InterPro" id="IPR007730">
    <property type="entry name" value="SPOR-like_dom"/>
</dbReference>
<name>A0A401JDR6_9PROT</name>
<comment type="caution">
    <text evidence="8">The sequence shown here is derived from an EMBL/GenBank/DDBJ whole genome shotgun (WGS) entry which is preliminary data.</text>
</comment>
<evidence type="ECO:0000256" key="2">
    <source>
        <dbReference type="ARBA" id="ARBA00023239"/>
    </source>
</evidence>
<feature type="domain" description="SPOR" evidence="7">
    <location>
        <begin position="213"/>
        <end position="292"/>
    </location>
</feature>
<keyword evidence="2 4" id="KW-0456">Lyase</keyword>
<dbReference type="EMBL" id="BGOW01000014">
    <property type="protein sequence ID" value="GBL45700.1"/>
    <property type="molecule type" value="Genomic_DNA"/>
</dbReference>
<dbReference type="SUPFAM" id="SSF110997">
    <property type="entry name" value="Sporulation related repeat"/>
    <property type="match status" value="1"/>
</dbReference>
<dbReference type="PANTHER" id="PTHR34183:SF1">
    <property type="entry name" value="ENDOLYTIC PEPTIDOGLYCAN TRANSGLYCOSYLASE RLPA"/>
    <property type="match status" value="1"/>
</dbReference>
<keyword evidence="1" id="KW-0732">Signal</keyword>
<dbReference type="InterPro" id="IPR036680">
    <property type="entry name" value="SPOR-like_sf"/>
</dbReference>
<evidence type="ECO:0000256" key="6">
    <source>
        <dbReference type="SAM" id="MobiDB-lite"/>
    </source>
</evidence>
<dbReference type="InterPro" id="IPR009009">
    <property type="entry name" value="RlpA-like_DPBB"/>
</dbReference>
<dbReference type="GO" id="GO:0071555">
    <property type="term" value="P:cell wall organization"/>
    <property type="evidence" value="ECO:0007669"/>
    <property type="project" value="UniProtKB-KW"/>
</dbReference>
<dbReference type="InterPro" id="IPR034718">
    <property type="entry name" value="RlpA"/>
</dbReference>
<dbReference type="Gene3D" id="2.40.40.10">
    <property type="entry name" value="RlpA-like domain"/>
    <property type="match status" value="1"/>
</dbReference>
<dbReference type="Pfam" id="PF03330">
    <property type="entry name" value="DPBB_1"/>
    <property type="match status" value="1"/>
</dbReference>